<dbReference type="PANTHER" id="PTHR10996">
    <property type="entry name" value="2-HYDROXYACID DEHYDROGENASE-RELATED"/>
    <property type="match status" value="1"/>
</dbReference>
<dbReference type="SUPFAM" id="SSF52283">
    <property type="entry name" value="Formate/glycerate dehydrogenase catalytic domain-like"/>
    <property type="match status" value="1"/>
</dbReference>
<dbReference type="Proteomes" id="UP000095009">
    <property type="component" value="Unassembled WGS sequence"/>
</dbReference>
<dbReference type="OrthoDB" id="9991913at2759"/>
<dbReference type="GO" id="GO:0016618">
    <property type="term" value="F:hydroxypyruvate reductase [NAD(P)H] activity"/>
    <property type="evidence" value="ECO:0007669"/>
    <property type="project" value="TreeGrafter"/>
</dbReference>
<dbReference type="FunFam" id="3.40.50.720:FF:000203">
    <property type="entry name" value="D-3-phosphoglycerate dehydrogenase (SerA)"/>
    <property type="match status" value="1"/>
</dbReference>
<dbReference type="Gene3D" id="3.40.50.720">
    <property type="entry name" value="NAD(P)-binding Rossmann-like Domain"/>
    <property type="match status" value="2"/>
</dbReference>
<dbReference type="InterPro" id="IPR006139">
    <property type="entry name" value="D-isomer_2_OHA_DH_cat_dom"/>
</dbReference>
<dbReference type="CDD" id="cd12168">
    <property type="entry name" value="Mand_dh_like"/>
    <property type="match status" value="1"/>
</dbReference>
<feature type="domain" description="D-isomer specific 2-hydroxyacid dehydrogenase NAD-binding" evidence="6">
    <location>
        <begin position="120"/>
        <end position="294"/>
    </location>
</feature>
<organism evidence="7 8">
    <name type="scientific">Nadsonia fulvescens var. elongata DSM 6958</name>
    <dbReference type="NCBI Taxonomy" id="857566"/>
    <lineage>
        <taxon>Eukaryota</taxon>
        <taxon>Fungi</taxon>
        <taxon>Dikarya</taxon>
        <taxon>Ascomycota</taxon>
        <taxon>Saccharomycotina</taxon>
        <taxon>Dipodascomycetes</taxon>
        <taxon>Dipodascales</taxon>
        <taxon>Dipodascales incertae sedis</taxon>
        <taxon>Nadsonia</taxon>
    </lineage>
</organism>
<dbReference type="InterPro" id="IPR036291">
    <property type="entry name" value="NAD(P)-bd_dom_sf"/>
</dbReference>
<dbReference type="SUPFAM" id="SSF51735">
    <property type="entry name" value="NAD(P)-binding Rossmann-fold domains"/>
    <property type="match status" value="1"/>
</dbReference>
<dbReference type="PROSITE" id="PS00671">
    <property type="entry name" value="D_2_HYDROXYACID_DH_3"/>
    <property type="match status" value="1"/>
</dbReference>
<keyword evidence="2 4" id="KW-0560">Oxidoreductase</keyword>
<gene>
    <name evidence="7" type="ORF">NADFUDRAFT_46479</name>
</gene>
<dbReference type="Pfam" id="PF02826">
    <property type="entry name" value="2-Hacid_dh_C"/>
    <property type="match status" value="1"/>
</dbReference>
<reference evidence="7 8" key="1">
    <citation type="journal article" date="2016" name="Proc. Natl. Acad. Sci. U.S.A.">
        <title>Comparative genomics of biotechnologically important yeasts.</title>
        <authorList>
            <person name="Riley R."/>
            <person name="Haridas S."/>
            <person name="Wolfe K.H."/>
            <person name="Lopes M.R."/>
            <person name="Hittinger C.T."/>
            <person name="Goeker M."/>
            <person name="Salamov A.A."/>
            <person name="Wisecaver J.H."/>
            <person name="Long T.M."/>
            <person name="Calvey C.H."/>
            <person name="Aerts A.L."/>
            <person name="Barry K.W."/>
            <person name="Choi C."/>
            <person name="Clum A."/>
            <person name="Coughlan A.Y."/>
            <person name="Deshpande S."/>
            <person name="Douglass A.P."/>
            <person name="Hanson S.J."/>
            <person name="Klenk H.-P."/>
            <person name="LaButti K.M."/>
            <person name="Lapidus A."/>
            <person name="Lindquist E.A."/>
            <person name="Lipzen A.M."/>
            <person name="Meier-Kolthoff J.P."/>
            <person name="Ohm R.A."/>
            <person name="Otillar R.P."/>
            <person name="Pangilinan J.L."/>
            <person name="Peng Y."/>
            <person name="Rokas A."/>
            <person name="Rosa C.A."/>
            <person name="Scheuner C."/>
            <person name="Sibirny A.A."/>
            <person name="Slot J.C."/>
            <person name="Stielow J.B."/>
            <person name="Sun H."/>
            <person name="Kurtzman C.P."/>
            <person name="Blackwell M."/>
            <person name="Grigoriev I.V."/>
            <person name="Jeffries T.W."/>
        </authorList>
    </citation>
    <scope>NUCLEOTIDE SEQUENCE [LARGE SCALE GENOMIC DNA]</scope>
    <source>
        <strain evidence="7 8">DSM 6958</strain>
    </source>
</reference>
<dbReference type="STRING" id="857566.A0A1E3PKC0"/>
<dbReference type="Pfam" id="PF00389">
    <property type="entry name" value="2-Hacid_dh"/>
    <property type="match status" value="1"/>
</dbReference>
<dbReference type="InterPro" id="IPR006140">
    <property type="entry name" value="D-isomer_DH_NAD-bd"/>
</dbReference>
<evidence type="ECO:0000256" key="2">
    <source>
        <dbReference type="ARBA" id="ARBA00023002"/>
    </source>
</evidence>
<dbReference type="InterPro" id="IPR029752">
    <property type="entry name" value="D-isomer_DH_CS1"/>
</dbReference>
<accession>A0A1E3PKC0</accession>
<proteinExistence type="inferred from homology"/>
<keyword evidence="3" id="KW-0520">NAD</keyword>
<dbReference type="PROSITE" id="PS00065">
    <property type="entry name" value="D_2_HYDROXYACID_DH_1"/>
    <property type="match status" value="1"/>
</dbReference>
<evidence type="ECO:0000259" key="5">
    <source>
        <dbReference type="Pfam" id="PF00389"/>
    </source>
</evidence>
<keyword evidence="8" id="KW-1185">Reference proteome</keyword>
<dbReference type="EMBL" id="KV454409">
    <property type="protein sequence ID" value="ODQ65873.1"/>
    <property type="molecule type" value="Genomic_DNA"/>
</dbReference>
<evidence type="ECO:0000256" key="1">
    <source>
        <dbReference type="ARBA" id="ARBA00005854"/>
    </source>
</evidence>
<evidence type="ECO:0000313" key="7">
    <source>
        <dbReference type="EMBL" id="ODQ65873.1"/>
    </source>
</evidence>
<dbReference type="InterPro" id="IPR050223">
    <property type="entry name" value="D-isomer_2-hydroxyacid_DH"/>
</dbReference>
<dbReference type="PANTHER" id="PTHR10996:SF257">
    <property type="entry name" value="GLYOXYLATE REDUCTASE 1"/>
    <property type="match status" value="1"/>
</dbReference>
<sequence>MTRPIILLCGDITHAQKEWEELSSFAELREVPIETREEFLDDCKTGKYDGVVAIFHTYMSARYVGLYNKELIQALPESVKFICHNGAGYDQIDPVACMERGIQVSNTPEVVNNATANVAMMLMLAGLRRSTMAEKNLRNEKFRGDIVPGYDPEGLTVGIIGMGGIGSAFSVRAKAFEMNIIYHNNNPVSDERNPADAKYVSMDELLETSDVISISCPLNASTRGLIGKSQFDKMKDNVVIINTARGPIIDEQALVDALASGKVFSAGLDVFEKEPTVHPELLKNDNVTLFPHIGTFTEQTLYKLELKVLANIKSGFETGSLITQVAEQRK</sequence>
<protein>
    <recommendedName>
        <fullName evidence="9">Glyoxylate reductase</fullName>
    </recommendedName>
</protein>
<evidence type="ECO:0000256" key="4">
    <source>
        <dbReference type="RuleBase" id="RU003719"/>
    </source>
</evidence>
<evidence type="ECO:0000313" key="8">
    <source>
        <dbReference type="Proteomes" id="UP000095009"/>
    </source>
</evidence>
<dbReference type="GO" id="GO:0005829">
    <property type="term" value="C:cytosol"/>
    <property type="evidence" value="ECO:0007669"/>
    <property type="project" value="TreeGrafter"/>
</dbReference>
<evidence type="ECO:0008006" key="9">
    <source>
        <dbReference type="Google" id="ProtNLM"/>
    </source>
</evidence>
<evidence type="ECO:0000259" key="6">
    <source>
        <dbReference type="Pfam" id="PF02826"/>
    </source>
</evidence>
<evidence type="ECO:0000256" key="3">
    <source>
        <dbReference type="ARBA" id="ARBA00023027"/>
    </source>
</evidence>
<comment type="similarity">
    <text evidence="1 4">Belongs to the D-isomer specific 2-hydroxyacid dehydrogenase family.</text>
</comment>
<dbReference type="AlphaFoldDB" id="A0A1E3PKC0"/>
<dbReference type="GO" id="GO:0051287">
    <property type="term" value="F:NAD binding"/>
    <property type="evidence" value="ECO:0007669"/>
    <property type="project" value="InterPro"/>
</dbReference>
<dbReference type="InterPro" id="IPR029753">
    <property type="entry name" value="D-isomer_DH_CS"/>
</dbReference>
<feature type="domain" description="D-isomer specific 2-hydroxyacid dehydrogenase catalytic" evidence="5">
    <location>
        <begin position="48"/>
        <end position="325"/>
    </location>
</feature>
<dbReference type="GO" id="GO:0030267">
    <property type="term" value="F:glyoxylate reductase (NADPH) activity"/>
    <property type="evidence" value="ECO:0007669"/>
    <property type="project" value="TreeGrafter"/>
</dbReference>
<name>A0A1E3PKC0_9ASCO</name>